<keyword evidence="1" id="KW-1133">Transmembrane helix</keyword>
<feature type="transmembrane region" description="Helical" evidence="1">
    <location>
        <begin position="194"/>
        <end position="215"/>
    </location>
</feature>
<protein>
    <submittedName>
        <fullName evidence="3">Fatty acid desaturase</fullName>
    </submittedName>
</protein>
<dbReference type="PANTHER" id="PTHR19353:SF73">
    <property type="entry name" value="FATTY ACID DESATURASE"/>
    <property type="match status" value="1"/>
</dbReference>
<name>A0ABQ1IIV9_9PROT</name>
<dbReference type="InterPro" id="IPR012171">
    <property type="entry name" value="Fatty_acid_desaturase"/>
</dbReference>
<feature type="transmembrane region" description="Helical" evidence="1">
    <location>
        <begin position="163"/>
        <end position="182"/>
    </location>
</feature>
<proteinExistence type="predicted"/>
<gene>
    <name evidence="3" type="primary">des</name>
    <name evidence="3" type="ORF">GCM10011505_25770</name>
</gene>
<feature type="transmembrane region" description="Helical" evidence="1">
    <location>
        <begin position="221"/>
        <end position="239"/>
    </location>
</feature>
<comment type="caution">
    <text evidence="3">The sequence shown here is derived from an EMBL/GenBank/DDBJ whole genome shotgun (WGS) entry which is preliminary data.</text>
</comment>
<accession>A0ABQ1IIV9</accession>
<feature type="transmembrane region" description="Helical" evidence="1">
    <location>
        <begin position="28"/>
        <end position="52"/>
    </location>
</feature>
<sequence>MTVSMSGTGHATSFVELRRIVAGFQGPFLWRSLIQIATSFGGFFASCAAMYLLLDLSYWLSLLLAPLAAGFLVRIFIIQHDCGHQSFFRSRTANDVCGIACSLLTLTPYLSWRRQHAGHHGIWNDLDRRQSGADIYSSCLTVSEYQALSSRDRRWYRVTRHPLVANLLLPPLIFILLYRLPFDMPPAWRAERRMVHATTLGVAAILITLGLTVGWGAMVAVQLPVMALAAIIGVWLFAVQHRGETVVWARNAEWSHGTAALHSSTWLDLPRVLQWFTGNIGFHHVHHLNPRVPNYRLEACHARIADVSAVPPMSFRAAMRSLRYNLWDEDQGRMVTCREAEPGRGATMAA</sequence>
<keyword evidence="4" id="KW-1185">Reference proteome</keyword>
<dbReference type="RefSeq" id="WP_229708062.1">
    <property type="nucleotide sequence ID" value="NZ_BMDZ01000028.1"/>
</dbReference>
<feature type="transmembrane region" description="Helical" evidence="1">
    <location>
        <begin position="58"/>
        <end position="77"/>
    </location>
</feature>
<dbReference type="Pfam" id="PF00487">
    <property type="entry name" value="FA_desaturase"/>
    <property type="match status" value="1"/>
</dbReference>
<evidence type="ECO:0000256" key="1">
    <source>
        <dbReference type="SAM" id="Phobius"/>
    </source>
</evidence>
<dbReference type="PANTHER" id="PTHR19353">
    <property type="entry name" value="FATTY ACID DESATURASE 2"/>
    <property type="match status" value="1"/>
</dbReference>
<keyword evidence="1" id="KW-0472">Membrane</keyword>
<dbReference type="InterPro" id="IPR005804">
    <property type="entry name" value="FA_desaturase_dom"/>
</dbReference>
<keyword evidence="1" id="KW-0812">Transmembrane</keyword>
<evidence type="ECO:0000313" key="3">
    <source>
        <dbReference type="EMBL" id="GGB43245.1"/>
    </source>
</evidence>
<organism evidence="3 4">
    <name type="scientific">Tistrella bauzanensis</name>
    <dbReference type="NCBI Taxonomy" id="657419"/>
    <lineage>
        <taxon>Bacteria</taxon>
        <taxon>Pseudomonadati</taxon>
        <taxon>Pseudomonadota</taxon>
        <taxon>Alphaproteobacteria</taxon>
        <taxon>Geminicoccales</taxon>
        <taxon>Geminicoccaceae</taxon>
        <taxon>Tistrella</taxon>
    </lineage>
</organism>
<dbReference type="Proteomes" id="UP000603352">
    <property type="component" value="Unassembled WGS sequence"/>
</dbReference>
<evidence type="ECO:0000259" key="2">
    <source>
        <dbReference type="Pfam" id="PF00487"/>
    </source>
</evidence>
<evidence type="ECO:0000313" key="4">
    <source>
        <dbReference type="Proteomes" id="UP000603352"/>
    </source>
</evidence>
<feature type="domain" description="Fatty acid desaturase" evidence="2">
    <location>
        <begin position="59"/>
        <end position="307"/>
    </location>
</feature>
<dbReference type="EMBL" id="BMDZ01000028">
    <property type="protein sequence ID" value="GGB43245.1"/>
    <property type="molecule type" value="Genomic_DNA"/>
</dbReference>
<reference evidence="4" key="1">
    <citation type="journal article" date="2019" name="Int. J. Syst. Evol. Microbiol.">
        <title>The Global Catalogue of Microorganisms (GCM) 10K type strain sequencing project: providing services to taxonomists for standard genome sequencing and annotation.</title>
        <authorList>
            <consortium name="The Broad Institute Genomics Platform"/>
            <consortium name="The Broad Institute Genome Sequencing Center for Infectious Disease"/>
            <person name="Wu L."/>
            <person name="Ma J."/>
        </authorList>
    </citation>
    <scope>NUCLEOTIDE SEQUENCE [LARGE SCALE GENOMIC DNA]</scope>
    <source>
        <strain evidence="4">CGMCC 1.10188</strain>
    </source>
</reference>